<dbReference type="EMBL" id="CABWLC010000018">
    <property type="protein sequence ID" value="VXA87895.1"/>
    <property type="molecule type" value="Genomic_DNA"/>
</dbReference>
<evidence type="ECO:0000313" key="2">
    <source>
        <dbReference type="Proteomes" id="UP000439123"/>
    </source>
</evidence>
<dbReference type="InterPro" id="IPR005358">
    <property type="entry name" value="Puta_zinc/iron-chelating_dom"/>
</dbReference>
<dbReference type="AlphaFoldDB" id="A0A653L8I0"/>
<accession>A0A653L8I0</accession>
<gene>
    <name evidence="1" type="ORF">AERO8C_50420</name>
</gene>
<dbReference type="Pfam" id="PF03692">
    <property type="entry name" value="CxxCxxCC"/>
    <property type="match status" value="1"/>
</dbReference>
<protein>
    <submittedName>
        <fullName evidence="1">Zinc/iron-chelating domain-containing protein</fullName>
    </submittedName>
</protein>
<proteinExistence type="predicted"/>
<dbReference type="NCBIfam" id="NF038110">
    <property type="entry name" value="Lys_methyl_FliB"/>
    <property type="match status" value="1"/>
</dbReference>
<dbReference type="Proteomes" id="UP000439123">
    <property type="component" value="Unassembled WGS sequence"/>
</dbReference>
<name>A0A653L8I0_AERVE</name>
<dbReference type="RefSeq" id="WP_236553464.1">
    <property type="nucleotide sequence ID" value="NZ_JAAKUO010000004.1"/>
</dbReference>
<evidence type="ECO:0000313" key="1">
    <source>
        <dbReference type="EMBL" id="VXA87895.1"/>
    </source>
</evidence>
<sequence length="402" mass="46032">MFIALNRNPSLSESDMAAFLYTPRFVTQFQCIGDGCKDNCCHSWSISIDKATLRSYEKHPDPVIQSLSKQHIRKVKRSNEQWGVITLDEQGACPFLDEKRLCQIHGKAGPDALSQTCKTYPRTQTRLANQLKKSLVLSCPEVCRHLLLDPMAMQTEETPLRQPLPFTTPPSTAMATLHSLSIHVLTATGLPVELRLWLIGLLLHRDATSLSHEAFLGQVAVMAEQGELHVMFEQLPSIPTLQWWGLRTITHQLVAYSQGRRGRQTMQFCLDKINQVLEGVYDESKLALLQQAWLNKVTPFLATRPHILNNYLLYYVYNNNFPLQQTTPFQAYQLLVIDYFLLRNYLCLLAMDKELEEQDVIDLFYSYHSIRQHNRNFLKTIEEGLSTSGFSSDLTLYALLKP</sequence>
<organism evidence="1 2">
    <name type="scientific">Aeromonas veronii</name>
    <dbReference type="NCBI Taxonomy" id="654"/>
    <lineage>
        <taxon>Bacteria</taxon>
        <taxon>Pseudomonadati</taxon>
        <taxon>Pseudomonadota</taxon>
        <taxon>Gammaproteobacteria</taxon>
        <taxon>Aeromonadales</taxon>
        <taxon>Aeromonadaceae</taxon>
        <taxon>Aeromonas</taxon>
    </lineage>
</organism>
<reference evidence="1 2" key="1">
    <citation type="submission" date="2019-10" db="EMBL/GenBank/DDBJ databases">
        <authorList>
            <person name="Karimi E."/>
        </authorList>
    </citation>
    <scope>NUCLEOTIDE SEQUENCE [LARGE SCALE GENOMIC DNA]</scope>
    <source>
        <strain evidence="1">Aeromonas sp. 8C</strain>
    </source>
</reference>